<keyword evidence="3" id="KW-1185">Reference proteome</keyword>
<evidence type="ECO:0000313" key="2">
    <source>
        <dbReference type="EMBL" id="SDD52840.1"/>
    </source>
</evidence>
<protein>
    <recommendedName>
        <fullName evidence="4">TrbM protein</fullName>
    </recommendedName>
</protein>
<dbReference type="Proteomes" id="UP000198781">
    <property type="component" value="Unassembled WGS sequence"/>
</dbReference>
<dbReference type="STRING" id="187868.SAMN05192589_10736"/>
<proteinExistence type="predicted"/>
<dbReference type="AlphaFoldDB" id="A0A1G6VGM8"/>
<evidence type="ECO:0008006" key="4">
    <source>
        <dbReference type="Google" id="ProtNLM"/>
    </source>
</evidence>
<evidence type="ECO:0000256" key="1">
    <source>
        <dbReference type="SAM" id="SignalP"/>
    </source>
</evidence>
<accession>A0A1G6VGM8</accession>
<organism evidence="2 3">
    <name type="scientific">Paracidovorax valerianellae</name>
    <dbReference type="NCBI Taxonomy" id="187868"/>
    <lineage>
        <taxon>Bacteria</taxon>
        <taxon>Pseudomonadati</taxon>
        <taxon>Pseudomonadota</taxon>
        <taxon>Betaproteobacteria</taxon>
        <taxon>Burkholderiales</taxon>
        <taxon>Comamonadaceae</taxon>
        <taxon>Paracidovorax</taxon>
    </lineage>
</organism>
<feature type="signal peptide" evidence="1">
    <location>
        <begin position="1"/>
        <end position="33"/>
    </location>
</feature>
<reference evidence="2 3" key="1">
    <citation type="submission" date="2016-10" db="EMBL/GenBank/DDBJ databases">
        <authorList>
            <person name="de Groot N.N."/>
        </authorList>
    </citation>
    <scope>NUCLEOTIDE SEQUENCE [LARGE SCALE GENOMIC DNA]</scope>
    <source>
        <strain evidence="2 3">DSM 16619</strain>
    </source>
</reference>
<keyword evidence="1" id="KW-0732">Signal</keyword>
<gene>
    <name evidence="2" type="ORF">SAMN05192589_10736</name>
</gene>
<evidence type="ECO:0000313" key="3">
    <source>
        <dbReference type="Proteomes" id="UP000198781"/>
    </source>
</evidence>
<dbReference type="EMBL" id="FMZC01000007">
    <property type="protein sequence ID" value="SDD52840.1"/>
    <property type="molecule type" value="Genomic_DNA"/>
</dbReference>
<dbReference type="RefSeq" id="WP_245711357.1">
    <property type="nucleotide sequence ID" value="NZ_FMZC01000007.1"/>
</dbReference>
<name>A0A1G6VGM8_9BURK</name>
<sequence length="146" mass="14669">MTGQAPLGHGRRSRVAWPLVAALLLGGSAAAMAADRACVIEGSVAAGGKTVPVKDCMEFTGSIPAGQLKASCDGLAQASAQMGGKAGKVTLVAQCPRPASGACKGLMGQPLDAYYYDLSPEAAKEKRKACETSSAAIKGGTWSNGQ</sequence>
<feature type="chain" id="PRO_5011500544" description="TrbM protein" evidence="1">
    <location>
        <begin position="34"/>
        <end position="146"/>
    </location>
</feature>